<dbReference type="PANTHER" id="PTHR33473:SF13">
    <property type="entry name" value="ATP-DEPENDENT CLP PROTEASE ADAPTER PROTEIN CLPS2, CHLOROPLASTIC"/>
    <property type="match status" value="1"/>
</dbReference>
<dbReference type="OrthoDB" id="2015242at2759"/>
<sequence length="203" mass="21991">MASVVPLTASTIVHQSQPPKLPNVSFTIKSSLSTAASGLVSNSNGSFEARFGSLRSGGTNVLERPNFDQSQFDPATQVQEGGDIGRVKDKKTTGSGDSYKVLLIDDARHTEKLDFKGEPNSKEKVEILDGERQKTVLAVETLQSALIDVAIVILQKLAVPAVHLMMPANYSIITEKMEHAEFYAQMMARKGLRSTIEPDSTTV</sequence>
<keyword evidence="1" id="KW-0687">Ribonucleoprotein</keyword>
<gene>
    <name evidence="1" type="ORF">CTI12_AA125240</name>
</gene>
<protein>
    <submittedName>
        <fullName evidence="1">Ribosomal protein L7/L12/adaptor protein ClpS-like protein</fullName>
    </submittedName>
</protein>
<comment type="caution">
    <text evidence="1">The sequence shown here is derived from an EMBL/GenBank/DDBJ whole genome shotgun (WGS) entry which is preliminary data.</text>
</comment>
<name>A0A2U1PQR1_ARTAN</name>
<dbReference type="InterPro" id="IPR022935">
    <property type="entry name" value="ClpS"/>
</dbReference>
<organism evidence="1 2">
    <name type="scientific">Artemisia annua</name>
    <name type="common">Sweet wormwood</name>
    <dbReference type="NCBI Taxonomy" id="35608"/>
    <lineage>
        <taxon>Eukaryota</taxon>
        <taxon>Viridiplantae</taxon>
        <taxon>Streptophyta</taxon>
        <taxon>Embryophyta</taxon>
        <taxon>Tracheophyta</taxon>
        <taxon>Spermatophyta</taxon>
        <taxon>Magnoliopsida</taxon>
        <taxon>eudicotyledons</taxon>
        <taxon>Gunneridae</taxon>
        <taxon>Pentapetalae</taxon>
        <taxon>asterids</taxon>
        <taxon>campanulids</taxon>
        <taxon>Asterales</taxon>
        <taxon>Asteraceae</taxon>
        <taxon>Asteroideae</taxon>
        <taxon>Anthemideae</taxon>
        <taxon>Artemisiinae</taxon>
        <taxon>Artemisia</taxon>
    </lineage>
</organism>
<proteinExistence type="predicted"/>
<dbReference type="GO" id="GO:0005840">
    <property type="term" value="C:ribosome"/>
    <property type="evidence" value="ECO:0007669"/>
    <property type="project" value="UniProtKB-KW"/>
</dbReference>
<keyword evidence="1" id="KW-0689">Ribosomal protein</keyword>
<dbReference type="EMBL" id="PKPP01000854">
    <property type="protein sequence ID" value="PWA88032.1"/>
    <property type="molecule type" value="Genomic_DNA"/>
</dbReference>
<evidence type="ECO:0000313" key="2">
    <source>
        <dbReference type="Proteomes" id="UP000245207"/>
    </source>
</evidence>
<keyword evidence="2" id="KW-1185">Reference proteome</keyword>
<dbReference type="GO" id="GO:0006508">
    <property type="term" value="P:proteolysis"/>
    <property type="evidence" value="ECO:0007669"/>
    <property type="project" value="InterPro"/>
</dbReference>
<dbReference type="AlphaFoldDB" id="A0A2U1PQR1"/>
<accession>A0A2U1PQR1</accession>
<evidence type="ECO:0000313" key="1">
    <source>
        <dbReference type="EMBL" id="PWA88032.1"/>
    </source>
</evidence>
<reference evidence="1 2" key="1">
    <citation type="journal article" date="2018" name="Mol. Plant">
        <title>The genome of Artemisia annua provides insight into the evolution of Asteraceae family and artemisinin biosynthesis.</title>
        <authorList>
            <person name="Shen Q."/>
            <person name="Zhang L."/>
            <person name="Liao Z."/>
            <person name="Wang S."/>
            <person name="Yan T."/>
            <person name="Shi P."/>
            <person name="Liu M."/>
            <person name="Fu X."/>
            <person name="Pan Q."/>
            <person name="Wang Y."/>
            <person name="Lv Z."/>
            <person name="Lu X."/>
            <person name="Zhang F."/>
            <person name="Jiang W."/>
            <person name="Ma Y."/>
            <person name="Chen M."/>
            <person name="Hao X."/>
            <person name="Li L."/>
            <person name="Tang Y."/>
            <person name="Lv G."/>
            <person name="Zhou Y."/>
            <person name="Sun X."/>
            <person name="Brodelius P.E."/>
            <person name="Rose J.K.C."/>
            <person name="Tang K."/>
        </authorList>
    </citation>
    <scope>NUCLEOTIDE SEQUENCE [LARGE SCALE GENOMIC DNA]</scope>
    <source>
        <strain evidence="2">cv. Huhao1</strain>
        <tissue evidence="1">Leaf</tissue>
    </source>
</reference>
<dbReference type="PANTHER" id="PTHR33473">
    <property type="entry name" value="ATP-DEPENDENT CLP PROTEASE ADAPTER PROTEIN CLPS1, CHLOROPLASTIC"/>
    <property type="match status" value="1"/>
</dbReference>
<dbReference type="Proteomes" id="UP000245207">
    <property type="component" value="Unassembled WGS sequence"/>
</dbReference>